<dbReference type="AlphaFoldDB" id="A0A150MNV5"/>
<dbReference type="PANTHER" id="PTHR43549">
    <property type="entry name" value="MULTIDRUG RESISTANCE PROTEIN YPNP-RELATED"/>
    <property type="match status" value="1"/>
</dbReference>
<evidence type="ECO:0000256" key="1">
    <source>
        <dbReference type="ARBA" id="ARBA00004651"/>
    </source>
</evidence>
<dbReference type="GO" id="GO:0005886">
    <property type="term" value="C:plasma membrane"/>
    <property type="evidence" value="ECO:0007669"/>
    <property type="project" value="UniProtKB-SubCell"/>
</dbReference>
<dbReference type="PANTHER" id="PTHR43549:SF3">
    <property type="entry name" value="MULTIDRUG RESISTANCE PROTEIN YPNP-RELATED"/>
    <property type="match status" value="1"/>
</dbReference>
<comment type="subcellular location">
    <subcellularLocation>
        <location evidence="1">Cell membrane</location>
        <topology evidence="1">Multi-pass membrane protein</topology>
    </subcellularLocation>
</comment>
<evidence type="ECO:0000256" key="5">
    <source>
        <dbReference type="ARBA" id="ARBA00022989"/>
    </source>
</evidence>
<keyword evidence="6 7" id="KW-0472">Membrane</keyword>
<dbReference type="InterPro" id="IPR002528">
    <property type="entry name" value="MATE_fam"/>
</dbReference>
<evidence type="ECO:0000256" key="2">
    <source>
        <dbReference type="ARBA" id="ARBA00022448"/>
    </source>
</evidence>
<reference evidence="8 9" key="1">
    <citation type="submission" date="2016-01" db="EMBL/GenBank/DDBJ databases">
        <title>Draft Genome Sequences of Seven Thermophilic Sporeformers Isolated from Foods.</title>
        <authorList>
            <person name="Berendsen E.M."/>
            <person name="Wells-Bennik M.H."/>
            <person name="Krawcyk A.O."/>
            <person name="De Jong A."/>
            <person name="Holsappel S."/>
            <person name="Eijlander R.T."/>
            <person name="Kuipers O.P."/>
        </authorList>
    </citation>
    <scope>NUCLEOTIDE SEQUENCE [LARGE SCALE GENOMIC DNA]</scope>
    <source>
        <strain evidence="8 9">B4110</strain>
    </source>
</reference>
<keyword evidence="2" id="KW-0813">Transport</keyword>
<comment type="caution">
    <text evidence="8">The sequence shown here is derived from an EMBL/GenBank/DDBJ whole genome shotgun (WGS) entry which is preliminary data.</text>
</comment>
<dbReference type="Pfam" id="PF01554">
    <property type="entry name" value="MatE"/>
    <property type="match status" value="1"/>
</dbReference>
<keyword evidence="3" id="KW-1003">Cell membrane</keyword>
<dbReference type="EMBL" id="LQYW01000128">
    <property type="protein sequence ID" value="KYD26146.1"/>
    <property type="molecule type" value="Genomic_DNA"/>
</dbReference>
<organism evidence="8 9">
    <name type="scientific">Parageobacillus toebii</name>
    <dbReference type="NCBI Taxonomy" id="153151"/>
    <lineage>
        <taxon>Bacteria</taxon>
        <taxon>Bacillati</taxon>
        <taxon>Bacillota</taxon>
        <taxon>Bacilli</taxon>
        <taxon>Bacillales</taxon>
        <taxon>Anoxybacillaceae</taxon>
        <taxon>Parageobacillus</taxon>
    </lineage>
</organism>
<proteinExistence type="predicted"/>
<evidence type="ECO:0000313" key="8">
    <source>
        <dbReference type="EMBL" id="KYD26146.1"/>
    </source>
</evidence>
<evidence type="ECO:0000313" key="9">
    <source>
        <dbReference type="Proteomes" id="UP000075324"/>
    </source>
</evidence>
<protein>
    <submittedName>
        <fullName evidence="8">Uncharacterized protein</fullName>
    </submittedName>
</protein>
<feature type="transmembrane region" description="Helical" evidence="7">
    <location>
        <begin position="48"/>
        <end position="68"/>
    </location>
</feature>
<dbReference type="InterPro" id="IPR052031">
    <property type="entry name" value="Membrane_Transporter-Flippase"/>
</dbReference>
<feature type="transmembrane region" description="Helical" evidence="7">
    <location>
        <begin position="16"/>
        <end position="36"/>
    </location>
</feature>
<evidence type="ECO:0000256" key="7">
    <source>
        <dbReference type="SAM" id="Phobius"/>
    </source>
</evidence>
<dbReference type="GO" id="GO:0015297">
    <property type="term" value="F:antiporter activity"/>
    <property type="evidence" value="ECO:0007669"/>
    <property type="project" value="InterPro"/>
</dbReference>
<dbReference type="PATRIC" id="fig|153151.4.peg.793"/>
<evidence type="ECO:0000256" key="4">
    <source>
        <dbReference type="ARBA" id="ARBA00022692"/>
    </source>
</evidence>
<dbReference type="Proteomes" id="UP000075324">
    <property type="component" value="Unassembled WGS sequence"/>
</dbReference>
<keyword evidence="4 7" id="KW-0812">Transmembrane</keyword>
<evidence type="ECO:0000256" key="3">
    <source>
        <dbReference type="ARBA" id="ARBA00022475"/>
    </source>
</evidence>
<accession>A0A150MNV5</accession>
<sequence length="115" mass="12926">MTRQYDLTKGNIPKQLIAFSFPIMFTNLLQVSYQFIDSFWVGNLIGENSLAAVAVASTVIYTILSFIIGMNNVTLTIFSQQQGKTTNAAAFLFARLKTDKKQYECVQAKCKKELI</sequence>
<evidence type="ECO:0000256" key="6">
    <source>
        <dbReference type="ARBA" id="ARBA00023136"/>
    </source>
</evidence>
<name>A0A150MNV5_9BACL</name>
<dbReference type="GO" id="GO:0042910">
    <property type="term" value="F:xenobiotic transmembrane transporter activity"/>
    <property type="evidence" value="ECO:0007669"/>
    <property type="project" value="InterPro"/>
</dbReference>
<gene>
    <name evidence="8" type="ORF">B4110_1726</name>
</gene>
<keyword evidence="5 7" id="KW-1133">Transmembrane helix</keyword>